<dbReference type="GO" id="GO:0005829">
    <property type="term" value="C:cytosol"/>
    <property type="evidence" value="ECO:0007669"/>
    <property type="project" value="TreeGrafter"/>
</dbReference>
<dbReference type="InterPro" id="IPR011989">
    <property type="entry name" value="ARM-like"/>
</dbReference>
<dbReference type="FunCoup" id="A0A5N4AXH1">
    <property type="interactions" value="2172"/>
</dbReference>
<comment type="caution">
    <text evidence="3">The sequence shown here is derived from an EMBL/GenBank/DDBJ whole genome shotgun (WGS) entry which is preliminary data.</text>
</comment>
<dbReference type="PANTHER" id="PTHR13554:SF10">
    <property type="entry name" value="26S PROTEASOME NON-ATPASE REGULATORY SUBUNIT 5"/>
    <property type="match status" value="1"/>
</dbReference>
<dbReference type="Pfam" id="PF10508">
    <property type="entry name" value="Proteasom_PSMB"/>
    <property type="match status" value="1"/>
</dbReference>
<dbReference type="EMBL" id="VVIM01000002">
    <property type="protein sequence ID" value="KAB0802039.1"/>
    <property type="molecule type" value="Genomic_DNA"/>
</dbReference>
<dbReference type="Gene3D" id="1.25.10.10">
    <property type="entry name" value="Leucine-rich Repeat Variant"/>
    <property type="match status" value="2"/>
</dbReference>
<dbReference type="Proteomes" id="UP000327044">
    <property type="component" value="Unassembled WGS sequence"/>
</dbReference>
<evidence type="ECO:0000313" key="3">
    <source>
        <dbReference type="EMBL" id="KAB0802039.1"/>
    </source>
</evidence>
<dbReference type="InterPro" id="IPR016024">
    <property type="entry name" value="ARM-type_fold"/>
</dbReference>
<dbReference type="InParanoid" id="A0A5N4AXH1"/>
<comment type="similarity">
    <text evidence="1">Belongs to the proteasome subunit S5B/HSM3 family.</text>
</comment>
<proteinExistence type="inferred from homology"/>
<dbReference type="GO" id="GO:0043248">
    <property type="term" value="P:proteasome assembly"/>
    <property type="evidence" value="ECO:0007669"/>
    <property type="project" value="InterPro"/>
</dbReference>
<dbReference type="AlphaFoldDB" id="A0A5N4AXH1"/>
<dbReference type="SUPFAM" id="SSF48371">
    <property type="entry name" value="ARM repeat"/>
    <property type="match status" value="1"/>
</dbReference>
<evidence type="ECO:0000313" key="4">
    <source>
        <dbReference type="Proteomes" id="UP000327044"/>
    </source>
</evidence>
<sequence>MANHKEWCSQQTVNLLQEELRIPTLNEIKDYLASLTSEEAKQTINDFPLTYIFDCLNNTNVEQIELANEVLTLCMSHLSIGETLNRYSISIERALRHPHSSVKTMGLNEILRNLQSEDQVNSLGRQTTLVKCIFECIADNDLAVAKVALEIIYKLAVSRNCLQIILSQEILQNIHRLRATNEIVRLRFNELFVNVSVSSESSMQILDSHGLLSIILEDLDTDDILLMMNIIQLLSQLVMTKHGYAYLEVHGITSKILSKLECEDSIPLLLCEPGVLKFFGAMAYRKPEQILVKYAHIIHRIFSIIEETNSTLIGVALDTLGYIGETNEGKFSLDSIENKIPETIKVIYHNIQTYPTEIKIRALNCLENLFRICEFDSKITNLVRKWYCSVDGNLMTLIYDFAKNPFNEIRFAAFRVLDALSSHNWGQEIFRNTPGFIEFLLDRRSENFKDCKEAKYNIIRVLSLSSVFDHSTQTRLQEYVSEGPFYVQAVTEVAIEGD</sequence>
<reference evidence="3 4" key="1">
    <citation type="journal article" date="2018" name="Elife">
        <title>Firefly genomes illuminate parallel origins of bioluminescence in beetles.</title>
        <authorList>
            <person name="Fallon T.R."/>
            <person name="Lower S.E."/>
            <person name="Chang C.H."/>
            <person name="Bessho-Uehara M."/>
            <person name="Martin G.J."/>
            <person name="Bewick A.J."/>
            <person name="Behringer M."/>
            <person name="Debat H.J."/>
            <person name="Wong I."/>
            <person name="Day J.C."/>
            <person name="Suvorov A."/>
            <person name="Silva C.J."/>
            <person name="Stanger-Hall K.F."/>
            <person name="Hall D.W."/>
            <person name="Schmitz R.J."/>
            <person name="Nelson D.R."/>
            <person name="Lewis S.M."/>
            <person name="Shigenobu S."/>
            <person name="Bybee S.M."/>
            <person name="Larracuente A.M."/>
            <person name="Oba Y."/>
            <person name="Weng J.K."/>
        </authorList>
    </citation>
    <scope>NUCLEOTIDE SEQUENCE [LARGE SCALE GENOMIC DNA]</scope>
    <source>
        <strain evidence="3">1611_PpyrPB1</strain>
        <tissue evidence="3">Whole body</tissue>
    </source>
</reference>
<dbReference type="InterPro" id="IPR019538">
    <property type="entry name" value="PSMD5"/>
</dbReference>
<accession>A0A5N4AXH1</accession>
<organism evidence="3 4">
    <name type="scientific">Photinus pyralis</name>
    <name type="common">Common eastern firefly</name>
    <name type="synonym">Lampyris pyralis</name>
    <dbReference type="NCBI Taxonomy" id="7054"/>
    <lineage>
        <taxon>Eukaryota</taxon>
        <taxon>Metazoa</taxon>
        <taxon>Ecdysozoa</taxon>
        <taxon>Arthropoda</taxon>
        <taxon>Hexapoda</taxon>
        <taxon>Insecta</taxon>
        <taxon>Pterygota</taxon>
        <taxon>Neoptera</taxon>
        <taxon>Endopterygota</taxon>
        <taxon>Coleoptera</taxon>
        <taxon>Polyphaga</taxon>
        <taxon>Elateriformia</taxon>
        <taxon>Elateroidea</taxon>
        <taxon>Lampyridae</taxon>
        <taxon>Lampyrinae</taxon>
        <taxon>Photinus</taxon>
    </lineage>
</organism>
<evidence type="ECO:0000256" key="1">
    <source>
        <dbReference type="ARBA" id="ARBA00006823"/>
    </source>
</evidence>
<gene>
    <name evidence="3" type="ORF">PPYR_04225</name>
</gene>
<name>A0A5N4AXH1_PHOPY</name>
<protein>
    <recommendedName>
        <fullName evidence="2">26S proteasome non-ATPase regulatory subunit 5</fullName>
    </recommendedName>
</protein>
<evidence type="ECO:0000256" key="2">
    <source>
        <dbReference type="ARBA" id="ARBA00014933"/>
    </source>
</evidence>
<keyword evidence="4" id="KW-1185">Reference proteome</keyword>
<dbReference type="PANTHER" id="PTHR13554">
    <property type="entry name" value="26S PROTEASOME NON-ATPASE REGULATORY SUBUNIT 5-RELATED"/>
    <property type="match status" value="1"/>
</dbReference>